<organism evidence="2 3">
    <name type="scientific">Alligator mississippiensis</name>
    <name type="common">American alligator</name>
    <dbReference type="NCBI Taxonomy" id="8496"/>
    <lineage>
        <taxon>Eukaryota</taxon>
        <taxon>Metazoa</taxon>
        <taxon>Chordata</taxon>
        <taxon>Craniata</taxon>
        <taxon>Vertebrata</taxon>
        <taxon>Euteleostomi</taxon>
        <taxon>Archelosauria</taxon>
        <taxon>Archosauria</taxon>
        <taxon>Crocodylia</taxon>
        <taxon>Alligatoridae</taxon>
        <taxon>Alligatorinae</taxon>
        <taxon>Alligator</taxon>
    </lineage>
</organism>
<dbReference type="Proteomes" id="UP000050525">
    <property type="component" value="Unassembled WGS sequence"/>
</dbReference>
<reference evidence="2 3" key="1">
    <citation type="journal article" date="2012" name="Genome Biol.">
        <title>Sequencing three crocodilian genomes to illuminate the evolution of archosaurs and amniotes.</title>
        <authorList>
            <person name="St John J.A."/>
            <person name="Braun E.L."/>
            <person name="Isberg S.R."/>
            <person name="Miles L.G."/>
            <person name="Chong A.Y."/>
            <person name="Gongora J."/>
            <person name="Dalzell P."/>
            <person name="Moran C."/>
            <person name="Bed'hom B."/>
            <person name="Abzhanov A."/>
            <person name="Burgess S.C."/>
            <person name="Cooksey A.M."/>
            <person name="Castoe T.A."/>
            <person name="Crawford N.G."/>
            <person name="Densmore L.D."/>
            <person name="Drew J.C."/>
            <person name="Edwards S.V."/>
            <person name="Faircloth B.C."/>
            <person name="Fujita M.K."/>
            <person name="Greenwold M.J."/>
            <person name="Hoffmann F.G."/>
            <person name="Howard J.M."/>
            <person name="Iguchi T."/>
            <person name="Janes D.E."/>
            <person name="Khan S.Y."/>
            <person name="Kohno S."/>
            <person name="de Koning A.J."/>
            <person name="Lance S.L."/>
            <person name="McCarthy F.M."/>
            <person name="McCormack J.E."/>
            <person name="Merchant M.E."/>
            <person name="Peterson D.G."/>
            <person name="Pollock D.D."/>
            <person name="Pourmand N."/>
            <person name="Raney B.J."/>
            <person name="Roessler K.A."/>
            <person name="Sanford J.R."/>
            <person name="Sawyer R.H."/>
            <person name="Schmidt C.J."/>
            <person name="Triplett E.W."/>
            <person name="Tuberville T.D."/>
            <person name="Venegas-Anaya M."/>
            <person name="Howard J.T."/>
            <person name="Jarvis E.D."/>
            <person name="Guillette L.J.Jr."/>
            <person name="Glenn T.C."/>
            <person name="Green R.E."/>
            <person name="Ray D.A."/>
        </authorList>
    </citation>
    <scope>NUCLEOTIDE SEQUENCE [LARGE SCALE GENOMIC DNA]</scope>
    <source>
        <strain evidence="2">KSC_2009_1</strain>
    </source>
</reference>
<comment type="caution">
    <text evidence="2">The sequence shown here is derived from an EMBL/GenBank/DDBJ whole genome shotgun (WGS) entry which is preliminary data.</text>
</comment>
<sequence>MSHVGFSLCSCCVAAPVEGFCSCLLFFRDLEIPFTYPRGSWDNLFWTLCYEMLMYTMFRLGQIHVQIQYQQKFTGTLLAVSIQIKLARLSFAQEASITIEEQNGIVQCNMFTH</sequence>
<feature type="signal peptide" evidence="1">
    <location>
        <begin position="1"/>
        <end position="19"/>
    </location>
</feature>
<dbReference type="EMBL" id="AKHW03000533">
    <property type="protein sequence ID" value="KYO45916.1"/>
    <property type="molecule type" value="Genomic_DNA"/>
</dbReference>
<protein>
    <submittedName>
        <fullName evidence="2">Uncharacterized protein</fullName>
    </submittedName>
</protein>
<proteinExistence type="predicted"/>
<dbReference type="AlphaFoldDB" id="A0A151PA05"/>
<keyword evidence="3" id="KW-1185">Reference proteome</keyword>
<evidence type="ECO:0000313" key="3">
    <source>
        <dbReference type="Proteomes" id="UP000050525"/>
    </source>
</evidence>
<feature type="chain" id="PRO_5007586824" evidence="1">
    <location>
        <begin position="20"/>
        <end position="113"/>
    </location>
</feature>
<evidence type="ECO:0000313" key="2">
    <source>
        <dbReference type="EMBL" id="KYO45916.1"/>
    </source>
</evidence>
<name>A0A151PA05_ALLMI</name>
<gene>
    <name evidence="2" type="ORF">Y1Q_0021536</name>
</gene>
<evidence type="ECO:0000256" key="1">
    <source>
        <dbReference type="SAM" id="SignalP"/>
    </source>
</evidence>
<keyword evidence="1" id="KW-0732">Signal</keyword>
<accession>A0A151PA05</accession>